<dbReference type="KEGG" id="pmj:P9211_02541"/>
<dbReference type="STRING" id="93059.P9211_02541"/>
<feature type="transmembrane region" description="Helical" evidence="2">
    <location>
        <begin position="58"/>
        <end position="77"/>
    </location>
</feature>
<evidence type="ECO:0000313" key="4">
    <source>
        <dbReference type="Proteomes" id="UP000000788"/>
    </source>
</evidence>
<dbReference type="Pfam" id="PF04483">
    <property type="entry name" value="DUF565"/>
    <property type="match status" value="1"/>
</dbReference>
<dbReference type="RefSeq" id="WP_012194810.1">
    <property type="nucleotide sequence ID" value="NC_009976.1"/>
</dbReference>
<feature type="transmembrane region" description="Helical" evidence="2">
    <location>
        <begin position="32"/>
        <end position="52"/>
    </location>
</feature>
<comment type="similarity">
    <text evidence="1">Belongs to the ycf20 family.</text>
</comment>
<keyword evidence="2" id="KW-0472">Membrane</keyword>
<accession>A9BDJ9</accession>
<keyword evidence="4" id="KW-1185">Reference proteome</keyword>
<organism evidence="3 4">
    <name type="scientific">Prochlorococcus marinus (strain MIT 9211)</name>
    <dbReference type="NCBI Taxonomy" id="93059"/>
    <lineage>
        <taxon>Bacteria</taxon>
        <taxon>Bacillati</taxon>
        <taxon>Cyanobacteriota</taxon>
        <taxon>Cyanophyceae</taxon>
        <taxon>Synechococcales</taxon>
        <taxon>Prochlorococcaceae</taxon>
        <taxon>Prochlorococcus</taxon>
    </lineage>
</organism>
<keyword evidence="2" id="KW-1133">Transmembrane helix</keyword>
<dbReference type="Proteomes" id="UP000000788">
    <property type="component" value="Chromosome"/>
</dbReference>
<dbReference type="AlphaFoldDB" id="A9BDJ9"/>
<evidence type="ECO:0000256" key="2">
    <source>
        <dbReference type="SAM" id="Phobius"/>
    </source>
</evidence>
<evidence type="ECO:0000313" key="3">
    <source>
        <dbReference type="EMBL" id="ABX08185.1"/>
    </source>
</evidence>
<name>A9BDJ9_PROM4</name>
<dbReference type="InterPro" id="IPR007572">
    <property type="entry name" value="Uncharacterised_Ycf20"/>
</dbReference>
<evidence type="ECO:0008006" key="5">
    <source>
        <dbReference type="Google" id="ProtNLM"/>
    </source>
</evidence>
<keyword evidence="2" id="KW-0812">Transmembrane</keyword>
<gene>
    <name evidence="3" type="ordered locus">P9211_02541</name>
</gene>
<dbReference type="EMBL" id="CP000878">
    <property type="protein sequence ID" value="ABX08185.1"/>
    <property type="molecule type" value="Genomic_DNA"/>
</dbReference>
<protein>
    <recommendedName>
        <fullName evidence="5">DUF565 domain-containing protein</fullName>
    </recommendedName>
</protein>
<dbReference type="HOGENOM" id="CLU_090160_3_1_3"/>
<dbReference type="eggNOG" id="ENOG503425G">
    <property type="taxonomic scope" value="Bacteria"/>
</dbReference>
<evidence type="ECO:0000256" key="1">
    <source>
        <dbReference type="ARBA" id="ARBA00009846"/>
    </source>
</evidence>
<proteinExistence type="inferred from homology"/>
<dbReference type="OrthoDB" id="424985at2"/>
<sequence length="113" mass="12936">MPKKYQSTALNKNITNALIILETWADNPWRRYSLLLIIFFGAFVFGSSVGMINAVLELMDLIGAFFTVLLLEFMVRLRQAWNRKNSSSILLQIIDSARIGLLYGLFMEGFKLL</sequence>
<reference evidence="3 4" key="1">
    <citation type="journal article" date="2007" name="PLoS Genet.">
        <title>Patterns and implications of gene gain and loss in the evolution of Prochlorococcus.</title>
        <authorList>
            <person name="Kettler G.C."/>
            <person name="Martiny A.C."/>
            <person name="Huang K."/>
            <person name="Zucker J."/>
            <person name="Coleman M.L."/>
            <person name="Rodrigue S."/>
            <person name="Chen F."/>
            <person name="Lapidus A."/>
            <person name="Ferriera S."/>
            <person name="Johnson J."/>
            <person name="Steglich C."/>
            <person name="Church G.M."/>
            <person name="Richardson P."/>
            <person name="Chisholm S.W."/>
        </authorList>
    </citation>
    <scope>NUCLEOTIDE SEQUENCE [LARGE SCALE GENOMIC DNA]</scope>
    <source>
        <strain evidence="4">MIT 9211</strain>
    </source>
</reference>